<accession>A0A6J5TB69</accession>
<reference evidence="1" key="1">
    <citation type="submission" date="2020-05" db="EMBL/GenBank/DDBJ databases">
        <authorList>
            <person name="Chiriac C."/>
            <person name="Salcher M."/>
            <person name="Ghai R."/>
            <person name="Kavagutti S V."/>
        </authorList>
    </citation>
    <scope>NUCLEOTIDE SEQUENCE</scope>
</reference>
<gene>
    <name evidence="1" type="ORF">UFOVP83_34</name>
</gene>
<sequence length="156" mass="17504">MKIALSWHEVAMATEIGRMRQLSSLSHQRKGFLPSSVGWDTHCEGACGELAVAKYLGIFWNGSVDTFKECDLPGLQVKTRTRHTYELNINLDANPDEVFVLVTGTCPEYVLRGWIIGREAMKPEYVLDVGNYGKKAYFVPQSILNPIETLRKQVAA</sequence>
<evidence type="ECO:0000313" key="1">
    <source>
        <dbReference type="EMBL" id="CAB4242217.1"/>
    </source>
</evidence>
<protein>
    <submittedName>
        <fullName evidence="1">Uncharacterized protein</fullName>
    </submittedName>
</protein>
<organism evidence="1">
    <name type="scientific">uncultured Caudovirales phage</name>
    <dbReference type="NCBI Taxonomy" id="2100421"/>
    <lineage>
        <taxon>Viruses</taxon>
        <taxon>Duplodnaviria</taxon>
        <taxon>Heunggongvirae</taxon>
        <taxon>Uroviricota</taxon>
        <taxon>Caudoviricetes</taxon>
        <taxon>Peduoviridae</taxon>
        <taxon>Maltschvirus</taxon>
        <taxon>Maltschvirus maltsch</taxon>
    </lineage>
</organism>
<dbReference type="EMBL" id="LR797826">
    <property type="protein sequence ID" value="CAB4242217.1"/>
    <property type="molecule type" value="Genomic_DNA"/>
</dbReference>
<name>A0A6J5TB69_9CAUD</name>
<proteinExistence type="predicted"/>